<organism evidence="1 2">
    <name type="scientific">Mesonia phycicola</name>
    <dbReference type="NCBI Taxonomy" id="579105"/>
    <lineage>
        <taxon>Bacteria</taxon>
        <taxon>Pseudomonadati</taxon>
        <taxon>Bacteroidota</taxon>
        <taxon>Flavobacteriia</taxon>
        <taxon>Flavobacteriales</taxon>
        <taxon>Flavobacteriaceae</taxon>
        <taxon>Mesonia</taxon>
    </lineage>
</organism>
<dbReference type="Pfam" id="PF13469">
    <property type="entry name" value="Sulfotransfer_3"/>
    <property type="match status" value="1"/>
</dbReference>
<dbReference type="Proteomes" id="UP000184225">
    <property type="component" value="Unassembled WGS sequence"/>
</dbReference>
<dbReference type="OrthoDB" id="5432096at2"/>
<keyword evidence="2" id="KW-1185">Reference proteome</keyword>
<dbReference type="RefSeq" id="WP_073147599.1">
    <property type="nucleotide sequence ID" value="NZ_FQYY01000001.1"/>
</dbReference>
<name>A0A1M6AND3_9FLAO</name>
<dbReference type="InterPro" id="IPR027417">
    <property type="entry name" value="P-loop_NTPase"/>
</dbReference>
<dbReference type="STRING" id="579105.SAMN04488096_101346"/>
<evidence type="ECO:0000313" key="2">
    <source>
        <dbReference type="Proteomes" id="UP000184225"/>
    </source>
</evidence>
<reference evidence="1 2" key="1">
    <citation type="submission" date="2016-11" db="EMBL/GenBank/DDBJ databases">
        <authorList>
            <person name="Jaros S."/>
            <person name="Januszkiewicz K."/>
            <person name="Wedrychowicz H."/>
        </authorList>
    </citation>
    <scope>NUCLEOTIDE SEQUENCE [LARGE SCALE GENOMIC DNA]</scope>
    <source>
        <strain evidence="1 2">DSM 21425</strain>
    </source>
</reference>
<dbReference type="EMBL" id="FQYY01000001">
    <property type="protein sequence ID" value="SHI37703.1"/>
    <property type="molecule type" value="Genomic_DNA"/>
</dbReference>
<proteinExistence type="predicted"/>
<evidence type="ECO:0000313" key="1">
    <source>
        <dbReference type="EMBL" id="SHI37703.1"/>
    </source>
</evidence>
<gene>
    <name evidence="1" type="ORF">SAMN04488096_101346</name>
</gene>
<evidence type="ECO:0008006" key="3">
    <source>
        <dbReference type="Google" id="ProtNLM"/>
    </source>
</evidence>
<dbReference type="SUPFAM" id="SSF52540">
    <property type="entry name" value="P-loop containing nucleoside triphosphate hydrolases"/>
    <property type="match status" value="1"/>
</dbReference>
<protein>
    <recommendedName>
        <fullName evidence="3">Sulfotransferase family protein</fullName>
    </recommendedName>
</protein>
<dbReference type="Gene3D" id="3.40.50.300">
    <property type="entry name" value="P-loop containing nucleotide triphosphate hydrolases"/>
    <property type="match status" value="1"/>
</dbReference>
<accession>A0A1M6AND3</accession>
<sequence>MKKVIFIIGTGHCGSTLLDLLLGSHSEMVSLGEVYKVLNFENEVPVCNICGENCELWTPELRDRLIKYYNPSISQRVLAKLFSKQKKEFLFYSKIFQDTGKDILVDSSKNAGWILRNGKVLVENGIKPILIYLSRDGRAVVNSYFRKYPERGLDNIAENWNARVKKINQVYSKWDFGSKLSVKYKNLAQQPVEVVKAIVDLIEVNYEPEMMRFWEHKHHLVSGNAGTKSMLVKFHKENEHKDWIKLNSKGYYKNHELGIRFDERWKTELSKTQIKSIEKIIHSLNKEII</sequence>
<dbReference type="AlphaFoldDB" id="A0A1M6AND3"/>